<dbReference type="OrthoDB" id="5242012at2"/>
<dbReference type="Gene3D" id="1.20.5.1930">
    <property type="match status" value="1"/>
</dbReference>
<comment type="catalytic activity">
    <reaction evidence="1">
        <text>ATP + protein L-histidine = ADP + protein N-phospho-L-histidine.</text>
        <dbReference type="EC" id="2.7.13.3"/>
    </reaction>
</comment>
<evidence type="ECO:0000256" key="3">
    <source>
        <dbReference type="ARBA" id="ARBA00022553"/>
    </source>
</evidence>
<evidence type="ECO:0000256" key="4">
    <source>
        <dbReference type="ARBA" id="ARBA00022679"/>
    </source>
</evidence>
<feature type="region of interest" description="Disordered" evidence="9">
    <location>
        <begin position="1"/>
        <end position="22"/>
    </location>
</feature>
<keyword evidence="4" id="KW-0808">Transferase</keyword>
<dbReference type="GO" id="GO:0046983">
    <property type="term" value="F:protein dimerization activity"/>
    <property type="evidence" value="ECO:0007669"/>
    <property type="project" value="InterPro"/>
</dbReference>
<keyword evidence="5" id="KW-0547">Nucleotide-binding</keyword>
<proteinExistence type="predicted"/>
<name>A0A1M5QBM9_STRHI</name>
<dbReference type="Pfam" id="PF02518">
    <property type="entry name" value="HATPase_c"/>
    <property type="match status" value="1"/>
</dbReference>
<dbReference type="Pfam" id="PF07730">
    <property type="entry name" value="HisKA_3"/>
    <property type="match status" value="1"/>
</dbReference>
<dbReference type="AlphaFoldDB" id="A0A1M5QBM9"/>
<evidence type="ECO:0000256" key="10">
    <source>
        <dbReference type="SAM" id="Phobius"/>
    </source>
</evidence>
<keyword evidence="10" id="KW-0812">Transmembrane</keyword>
<evidence type="ECO:0000256" key="9">
    <source>
        <dbReference type="SAM" id="MobiDB-lite"/>
    </source>
</evidence>
<keyword evidence="10" id="KW-0472">Membrane</keyword>
<gene>
    <name evidence="12" type="ORF">SAMN05444320_1238</name>
</gene>
<dbReference type="PANTHER" id="PTHR24421">
    <property type="entry name" value="NITRATE/NITRITE SENSOR PROTEIN NARX-RELATED"/>
    <property type="match status" value="1"/>
</dbReference>
<feature type="transmembrane region" description="Helical" evidence="10">
    <location>
        <begin position="200"/>
        <end position="220"/>
    </location>
</feature>
<keyword evidence="8" id="KW-0902">Two-component regulatory system</keyword>
<organism evidence="12 13">
    <name type="scientific">Streptoalloteichus hindustanus</name>
    <dbReference type="NCBI Taxonomy" id="2017"/>
    <lineage>
        <taxon>Bacteria</taxon>
        <taxon>Bacillati</taxon>
        <taxon>Actinomycetota</taxon>
        <taxon>Actinomycetes</taxon>
        <taxon>Pseudonocardiales</taxon>
        <taxon>Pseudonocardiaceae</taxon>
        <taxon>Streptoalloteichus</taxon>
    </lineage>
</organism>
<dbReference type="EC" id="2.7.13.3" evidence="2"/>
<accession>A0A1M5QBM9</accession>
<evidence type="ECO:0000256" key="7">
    <source>
        <dbReference type="ARBA" id="ARBA00022840"/>
    </source>
</evidence>
<dbReference type="EMBL" id="FQVN01000023">
    <property type="protein sequence ID" value="SHH11330.1"/>
    <property type="molecule type" value="Genomic_DNA"/>
</dbReference>
<dbReference type="PANTHER" id="PTHR24421:SF10">
    <property type="entry name" value="NITRATE_NITRITE SENSOR PROTEIN NARQ"/>
    <property type="match status" value="1"/>
</dbReference>
<dbReference type="STRING" id="2017.SAMN05444320_1238"/>
<dbReference type="RefSeq" id="WP_083960401.1">
    <property type="nucleotide sequence ID" value="NZ_FQVN01000023.1"/>
</dbReference>
<sequence length="482" mass="50091">MSAALPTQSTAPTASSGSSAPPQPLVVDIGRWLAGAGARLLRAPFHRRAGAEFLYLVIGVPLAVLGFGYALLTVGLGLVTGITSLGMPLLSAGVRGARRLGGVHRGLARRLLGVSVAPPRPLVGGRGFLGWVGAGLRDTAGWRAMAYLAVKLPVALVMIALSVVFWGYGLFFTSYLGWWWLLPDGQRLGLPWASTEVDSWPKALALAGVGAVLLLAAPWVTRGVLVLDRVPLRGLLGPTTLSERVRDLEEARSHAVEDAAAKLRRIERDLHDGTQARLVALAMKLGMAKEALDSAASDTAALDTAAPDTEALGTAAPGTEGGRTDLAQARLLVDHAHRGLKDALTELRDLVRGIHPPVLDSGLDVALATLAADSALPVQLRVEVPDRPSAAIETIAYFCVAELLTNVAKHSGARRAAVDVAQRDGLLRVRVEDDGVGGAAPGGSGSGLAGLADRARTVDGRIQVDSPVGGPTVVTVELPSHT</sequence>
<keyword evidence="7" id="KW-0067">ATP-binding</keyword>
<evidence type="ECO:0000256" key="2">
    <source>
        <dbReference type="ARBA" id="ARBA00012438"/>
    </source>
</evidence>
<evidence type="ECO:0000259" key="11">
    <source>
        <dbReference type="SMART" id="SM00387"/>
    </source>
</evidence>
<dbReference type="InterPro" id="IPR011712">
    <property type="entry name" value="Sig_transdc_His_kin_sub3_dim/P"/>
</dbReference>
<dbReference type="SUPFAM" id="SSF55874">
    <property type="entry name" value="ATPase domain of HSP90 chaperone/DNA topoisomerase II/histidine kinase"/>
    <property type="match status" value="1"/>
</dbReference>
<dbReference type="InterPro" id="IPR025828">
    <property type="entry name" value="Put_sensor_dom"/>
</dbReference>
<feature type="domain" description="Histidine kinase/HSP90-like ATPase" evidence="11">
    <location>
        <begin position="391"/>
        <end position="482"/>
    </location>
</feature>
<dbReference type="GO" id="GO:0000155">
    <property type="term" value="F:phosphorelay sensor kinase activity"/>
    <property type="evidence" value="ECO:0007669"/>
    <property type="project" value="InterPro"/>
</dbReference>
<dbReference type="Gene3D" id="3.30.565.10">
    <property type="entry name" value="Histidine kinase-like ATPase, C-terminal domain"/>
    <property type="match status" value="1"/>
</dbReference>
<evidence type="ECO:0000256" key="6">
    <source>
        <dbReference type="ARBA" id="ARBA00022777"/>
    </source>
</evidence>
<feature type="transmembrane region" description="Helical" evidence="10">
    <location>
        <begin position="53"/>
        <end position="72"/>
    </location>
</feature>
<dbReference type="Pfam" id="PF13796">
    <property type="entry name" value="Sensor"/>
    <property type="match status" value="1"/>
</dbReference>
<dbReference type="GO" id="GO:0005524">
    <property type="term" value="F:ATP binding"/>
    <property type="evidence" value="ECO:0007669"/>
    <property type="project" value="UniProtKB-KW"/>
</dbReference>
<keyword evidence="13" id="KW-1185">Reference proteome</keyword>
<keyword evidence="10" id="KW-1133">Transmembrane helix</keyword>
<feature type="transmembrane region" description="Helical" evidence="10">
    <location>
        <begin position="78"/>
        <end position="97"/>
    </location>
</feature>
<dbReference type="InterPro" id="IPR036890">
    <property type="entry name" value="HATPase_C_sf"/>
</dbReference>
<feature type="region of interest" description="Disordered" evidence="9">
    <location>
        <begin position="462"/>
        <end position="482"/>
    </location>
</feature>
<evidence type="ECO:0000256" key="1">
    <source>
        <dbReference type="ARBA" id="ARBA00000085"/>
    </source>
</evidence>
<dbReference type="InterPro" id="IPR050482">
    <property type="entry name" value="Sensor_HK_TwoCompSys"/>
</dbReference>
<reference evidence="12 13" key="1">
    <citation type="submission" date="2016-11" db="EMBL/GenBank/DDBJ databases">
        <authorList>
            <person name="Jaros S."/>
            <person name="Januszkiewicz K."/>
            <person name="Wedrychowicz H."/>
        </authorList>
    </citation>
    <scope>NUCLEOTIDE SEQUENCE [LARGE SCALE GENOMIC DNA]</scope>
    <source>
        <strain evidence="12 13">DSM 44523</strain>
    </source>
</reference>
<evidence type="ECO:0000313" key="12">
    <source>
        <dbReference type="EMBL" id="SHH11330.1"/>
    </source>
</evidence>
<dbReference type="InterPro" id="IPR003594">
    <property type="entry name" value="HATPase_dom"/>
</dbReference>
<feature type="transmembrane region" description="Helical" evidence="10">
    <location>
        <begin position="152"/>
        <end position="180"/>
    </location>
</feature>
<keyword evidence="6 12" id="KW-0418">Kinase</keyword>
<dbReference type="SMART" id="SM00387">
    <property type="entry name" value="HATPase_c"/>
    <property type="match status" value="1"/>
</dbReference>
<keyword evidence="3" id="KW-0597">Phosphoprotein</keyword>
<protein>
    <recommendedName>
        <fullName evidence="2">histidine kinase</fullName>
        <ecNumber evidence="2">2.7.13.3</ecNumber>
    </recommendedName>
</protein>
<evidence type="ECO:0000313" key="13">
    <source>
        <dbReference type="Proteomes" id="UP000184501"/>
    </source>
</evidence>
<evidence type="ECO:0000256" key="5">
    <source>
        <dbReference type="ARBA" id="ARBA00022741"/>
    </source>
</evidence>
<evidence type="ECO:0000256" key="8">
    <source>
        <dbReference type="ARBA" id="ARBA00023012"/>
    </source>
</evidence>
<dbReference type="Proteomes" id="UP000184501">
    <property type="component" value="Unassembled WGS sequence"/>
</dbReference>
<feature type="compositionally biased region" description="Low complexity" evidence="9">
    <location>
        <begin position="1"/>
        <end position="20"/>
    </location>
</feature>
<dbReference type="GO" id="GO:0016020">
    <property type="term" value="C:membrane"/>
    <property type="evidence" value="ECO:0007669"/>
    <property type="project" value="InterPro"/>
</dbReference>